<dbReference type="PROSITE" id="PS51257">
    <property type="entry name" value="PROKAR_LIPOPROTEIN"/>
    <property type="match status" value="1"/>
</dbReference>
<dbReference type="STRING" id="319236.BST91_01195"/>
<gene>
    <name evidence="2" type="ORF">JCM19294_1552</name>
</gene>
<organism evidence="2 3">
    <name type="scientific">Nonlabens tegetincola</name>
    <dbReference type="NCBI Taxonomy" id="323273"/>
    <lineage>
        <taxon>Bacteria</taxon>
        <taxon>Pseudomonadati</taxon>
        <taxon>Bacteroidota</taxon>
        <taxon>Flavobacteriia</taxon>
        <taxon>Flavobacteriales</taxon>
        <taxon>Flavobacteriaceae</taxon>
        <taxon>Nonlabens</taxon>
    </lineage>
</organism>
<comment type="caution">
    <text evidence="2">The sequence shown here is derived from an EMBL/GenBank/DDBJ whole genome shotgun (WGS) entry which is preliminary data.</text>
</comment>
<dbReference type="eggNOG" id="ENOG5032YIN">
    <property type="taxonomic scope" value="Bacteria"/>
</dbReference>
<dbReference type="RefSeq" id="WP_152557439.1">
    <property type="nucleotide sequence ID" value="NZ_BBML01000008.1"/>
</dbReference>
<accession>A0A090Q4L4</accession>
<name>A0A090Q4L4_9FLAO</name>
<proteinExistence type="predicted"/>
<dbReference type="Proteomes" id="UP000029221">
    <property type="component" value="Unassembled WGS sequence"/>
</dbReference>
<feature type="signal peptide" evidence="1">
    <location>
        <begin position="1"/>
        <end position="21"/>
    </location>
</feature>
<feature type="chain" id="PRO_5001861570" description="Lipoprotein" evidence="1">
    <location>
        <begin position="22"/>
        <end position="273"/>
    </location>
</feature>
<protein>
    <recommendedName>
        <fullName evidence="4">Lipoprotein</fullName>
    </recommendedName>
</protein>
<evidence type="ECO:0000313" key="2">
    <source>
        <dbReference type="EMBL" id="GAK97930.1"/>
    </source>
</evidence>
<dbReference type="EMBL" id="BBML01000008">
    <property type="protein sequence ID" value="GAK97930.1"/>
    <property type="molecule type" value="Genomic_DNA"/>
</dbReference>
<reference evidence="2" key="1">
    <citation type="journal article" date="2014" name="Genome Announc.">
        <title>Draft Genome Sequences of Marine Flavobacterium Nonlabens Strains NR17, NR24, NR27, NR32, NR33, and Ara13.</title>
        <authorList>
            <person name="Nakanishi M."/>
            <person name="Meirelles P."/>
            <person name="Suzuki R."/>
            <person name="Takatani N."/>
            <person name="Mino S."/>
            <person name="Suda W."/>
            <person name="Oshima K."/>
            <person name="Hattori M."/>
            <person name="Ohkuma M."/>
            <person name="Hosokawa M."/>
            <person name="Miyashita K."/>
            <person name="Thompson F.L."/>
            <person name="Niwa A."/>
            <person name="Sawabe T."/>
            <person name="Sawabe T."/>
        </authorList>
    </citation>
    <scope>NUCLEOTIDE SEQUENCE [LARGE SCALE GENOMIC DNA]</scope>
    <source>
        <strain evidence="2">JCM 19294</strain>
    </source>
</reference>
<evidence type="ECO:0000313" key="3">
    <source>
        <dbReference type="Proteomes" id="UP000029221"/>
    </source>
</evidence>
<keyword evidence="3" id="KW-1185">Reference proteome</keyword>
<sequence>MRKLLILPFMTVLLSIGTSCSSDDENTNQSDTELAKESAAIEVAESFDFDLVLDVEDLNFSRDFTEEDSISKNGCVVVTTQTTNGGFPKTYTLDFGTGCTSPRGITRTGIIEITLTDMLRNPGAVATVERRNYTINGRGLSGLVTYTNTSTSTSIQWNRNVSNGSFTSLNGSVFNFNSDVDTRLIQGAGTLTRTDDVVELFMGNRTVSRPNGSSLTITISQPLLKPYTCANITQGVLDFNGTVLQGSLDYGSGACDNQAVYTTVTGNTINITL</sequence>
<keyword evidence="1" id="KW-0732">Signal</keyword>
<dbReference type="AlphaFoldDB" id="A0A090Q4L4"/>
<evidence type="ECO:0008006" key="4">
    <source>
        <dbReference type="Google" id="ProtNLM"/>
    </source>
</evidence>
<evidence type="ECO:0000256" key="1">
    <source>
        <dbReference type="SAM" id="SignalP"/>
    </source>
</evidence>